<keyword evidence="2" id="KW-1185">Reference proteome</keyword>
<evidence type="ECO:0008006" key="3">
    <source>
        <dbReference type="Google" id="ProtNLM"/>
    </source>
</evidence>
<dbReference type="Proteomes" id="UP001597034">
    <property type="component" value="Unassembled WGS sequence"/>
</dbReference>
<sequence length="63" mass="6985">MPDTEPVANTALDPQTLQFLDGQAETLDTTRDDLLQRLVAHYRTACESGLSCPHCNNELLIDI</sequence>
<dbReference type="AlphaFoldDB" id="A0ABD6DP79"/>
<gene>
    <name evidence="1" type="ORF">ACFSBL_17935</name>
</gene>
<accession>A0ABD6DP79</accession>
<name>A0ABD6DP79_9EURY</name>
<reference evidence="1 2" key="1">
    <citation type="journal article" date="2019" name="Int. J. Syst. Evol. Microbiol.">
        <title>The Global Catalogue of Microorganisms (GCM) 10K type strain sequencing project: providing services to taxonomists for standard genome sequencing and annotation.</title>
        <authorList>
            <consortium name="The Broad Institute Genomics Platform"/>
            <consortium name="The Broad Institute Genome Sequencing Center for Infectious Disease"/>
            <person name="Wu L."/>
            <person name="Ma J."/>
        </authorList>
    </citation>
    <scope>NUCLEOTIDE SEQUENCE [LARGE SCALE GENOMIC DNA]</scope>
    <source>
        <strain evidence="1 2">CGMCC 1.10390</strain>
    </source>
</reference>
<dbReference type="EMBL" id="JBHUDO010000004">
    <property type="protein sequence ID" value="MFD1647575.1"/>
    <property type="molecule type" value="Genomic_DNA"/>
</dbReference>
<dbReference type="RefSeq" id="WP_256401942.1">
    <property type="nucleotide sequence ID" value="NZ_JANHJR010000004.1"/>
</dbReference>
<proteinExistence type="predicted"/>
<organism evidence="1 2">
    <name type="scientific">Haloarchaeobius litoreus</name>
    <dbReference type="NCBI Taxonomy" id="755306"/>
    <lineage>
        <taxon>Archaea</taxon>
        <taxon>Methanobacteriati</taxon>
        <taxon>Methanobacteriota</taxon>
        <taxon>Stenosarchaea group</taxon>
        <taxon>Halobacteria</taxon>
        <taxon>Halobacteriales</taxon>
        <taxon>Halorubellaceae</taxon>
        <taxon>Haloarchaeobius</taxon>
    </lineage>
</organism>
<comment type="caution">
    <text evidence="1">The sequence shown here is derived from an EMBL/GenBank/DDBJ whole genome shotgun (WGS) entry which is preliminary data.</text>
</comment>
<protein>
    <recommendedName>
        <fullName evidence="3">Ribbon-helix-helix protein, copG family</fullName>
    </recommendedName>
</protein>
<evidence type="ECO:0000313" key="2">
    <source>
        <dbReference type="Proteomes" id="UP001597034"/>
    </source>
</evidence>
<evidence type="ECO:0000313" key="1">
    <source>
        <dbReference type="EMBL" id="MFD1647575.1"/>
    </source>
</evidence>